<reference evidence="5" key="1">
    <citation type="journal article" date="2020" name="Fungal Divers.">
        <title>Resolving the Mortierellaceae phylogeny through synthesis of multi-gene phylogenetics and phylogenomics.</title>
        <authorList>
            <person name="Vandepol N."/>
            <person name="Liber J."/>
            <person name="Desiro A."/>
            <person name="Na H."/>
            <person name="Kennedy M."/>
            <person name="Barry K."/>
            <person name="Grigoriev I.V."/>
            <person name="Miller A.N."/>
            <person name="O'Donnell K."/>
            <person name="Stajich J.E."/>
            <person name="Bonito G."/>
        </authorList>
    </citation>
    <scope>NUCLEOTIDE SEQUENCE</scope>
    <source>
        <strain evidence="5">KOD948</strain>
    </source>
</reference>
<comment type="caution">
    <text evidence="5">The sequence shown here is derived from an EMBL/GenBank/DDBJ whole genome shotgun (WGS) entry which is preliminary data.</text>
</comment>
<feature type="chain" id="PRO_5040227156" description="Yeast cell wall synthesis Kre9/Knh1-like N-terminal domain-containing protein" evidence="3">
    <location>
        <begin position="20"/>
        <end position="376"/>
    </location>
</feature>
<feature type="region of interest" description="Disordered" evidence="2">
    <location>
        <begin position="62"/>
        <end position="169"/>
    </location>
</feature>
<accession>A0A9P6PL19</accession>
<keyword evidence="6" id="KW-1185">Reference proteome</keyword>
<dbReference type="EMBL" id="JAAAJA010000863">
    <property type="protein sequence ID" value="KAG0249160.1"/>
    <property type="molecule type" value="Genomic_DNA"/>
</dbReference>
<feature type="domain" description="Yeast cell wall synthesis Kre9/Knh1-like N-terminal" evidence="4">
    <location>
        <begin position="183"/>
        <end position="279"/>
    </location>
</feature>
<gene>
    <name evidence="5" type="ORF">BG011_009557</name>
</gene>
<dbReference type="Pfam" id="PF10342">
    <property type="entry name" value="Kre9_KNH"/>
    <property type="match status" value="1"/>
</dbReference>
<feature type="compositionally biased region" description="Basic and acidic residues" evidence="2">
    <location>
        <begin position="115"/>
        <end position="169"/>
    </location>
</feature>
<evidence type="ECO:0000256" key="2">
    <source>
        <dbReference type="SAM" id="MobiDB-lite"/>
    </source>
</evidence>
<dbReference type="InterPro" id="IPR018466">
    <property type="entry name" value="Kre9/Knh1-like_N"/>
</dbReference>
<feature type="signal peptide" evidence="3">
    <location>
        <begin position="1"/>
        <end position="19"/>
    </location>
</feature>
<proteinExistence type="predicted"/>
<dbReference type="AlphaFoldDB" id="A0A9P6PL19"/>
<name>A0A9P6PL19_9FUNG</name>
<evidence type="ECO:0000256" key="3">
    <source>
        <dbReference type="SAM" id="SignalP"/>
    </source>
</evidence>
<evidence type="ECO:0000313" key="6">
    <source>
        <dbReference type="Proteomes" id="UP000726737"/>
    </source>
</evidence>
<sequence>MKFTTISAVLCLVAPAVLADKQESRYINAMGKRGTIQHHEIGDVEMSQGHPVEVVRREYHLQKSHQQREHVLVAHRDGETMGKDDDSSFEEHGDDDKDKKGQKDMNGNGNGTKKKGGEGEDKKVVEDNKKVVEDNKKVVEDNKKGTDEKKDAAKAGPNDGKKDTVDDSKIPRDYASPLWIVQPYGASVWEQDRAYVISWGPNPNPDYAKAFKAQSPINIRLMQGPPDNLREVAVLQVDADAALNSFQWTVPATIPPADDYSIRLTHPGKLDAYSHYFEVVEAGDSRSSKSNVGEPLQMPQASNVLLPSDKGSKGPIIKPATPPNPFPADVKSKPVNPVSAPAGAKPAAQSAAMGETQQNANMLAFALTLFGAVYLL</sequence>
<evidence type="ECO:0000259" key="4">
    <source>
        <dbReference type="Pfam" id="PF10342"/>
    </source>
</evidence>
<dbReference type="Proteomes" id="UP000726737">
    <property type="component" value="Unassembled WGS sequence"/>
</dbReference>
<evidence type="ECO:0000256" key="1">
    <source>
        <dbReference type="ARBA" id="ARBA00022729"/>
    </source>
</evidence>
<organism evidence="5 6">
    <name type="scientific">Mortierella polycephala</name>
    <dbReference type="NCBI Taxonomy" id="41804"/>
    <lineage>
        <taxon>Eukaryota</taxon>
        <taxon>Fungi</taxon>
        <taxon>Fungi incertae sedis</taxon>
        <taxon>Mucoromycota</taxon>
        <taxon>Mortierellomycotina</taxon>
        <taxon>Mortierellomycetes</taxon>
        <taxon>Mortierellales</taxon>
        <taxon>Mortierellaceae</taxon>
        <taxon>Mortierella</taxon>
    </lineage>
</organism>
<feature type="region of interest" description="Disordered" evidence="2">
    <location>
        <begin position="300"/>
        <end position="343"/>
    </location>
</feature>
<dbReference type="OrthoDB" id="2269410at2759"/>
<evidence type="ECO:0000313" key="5">
    <source>
        <dbReference type="EMBL" id="KAG0249160.1"/>
    </source>
</evidence>
<feature type="compositionally biased region" description="Basic and acidic residues" evidence="2">
    <location>
        <begin position="62"/>
        <end position="103"/>
    </location>
</feature>
<protein>
    <recommendedName>
        <fullName evidence="4">Yeast cell wall synthesis Kre9/Knh1-like N-terminal domain-containing protein</fullName>
    </recommendedName>
</protein>
<keyword evidence="1 3" id="KW-0732">Signal</keyword>